<dbReference type="EMBL" id="CP011125">
    <property type="protein sequence ID" value="AKF04409.1"/>
    <property type="molecule type" value="Genomic_DNA"/>
</dbReference>
<sequence>MMSTLEVATHAPNRSVEIGGRSLAYRTIGEGKPIVLCNRFRGVMDDWDPLFLASLADRGFRVVWFDYSGLGLSTGERTYDPSKMARDPRDLVEALDLRDVVIAGWSLGGMAAQVLFATHPERVSHVVLLGTTPPGPLVKLAEQLFFDTAALDTYGIEEETILFFEPRDPKSREAAKRSAARIAARTEARSPRVPTAWAASTLSGPRSPIFPAPAVLAALQTTTIPVLHVAGDHDIIFPVENWYALNQQLPTTQLLTYPRAGHGPHHEHPEATAEHVASFVRSTAR</sequence>
<dbReference type="Proteomes" id="UP000034883">
    <property type="component" value="Chromosome"/>
</dbReference>
<name>A0A0F6SE16_9BACT</name>
<dbReference type="GO" id="GO:0016020">
    <property type="term" value="C:membrane"/>
    <property type="evidence" value="ECO:0007669"/>
    <property type="project" value="TreeGrafter"/>
</dbReference>
<dbReference type="PANTHER" id="PTHR43798:SF5">
    <property type="entry name" value="MONOACYLGLYCEROL LIPASE ABHD6"/>
    <property type="match status" value="1"/>
</dbReference>
<dbReference type="InterPro" id="IPR029058">
    <property type="entry name" value="AB_hydrolase_fold"/>
</dbReference>
<evidence type="ECO:0000259" key="1">
    <source>
        <dbReference type="Pfam" id="PF00561"/>
    </source>
</evidence>
<dbReference type="GO" id="GO:0047372">
    <property type="term" value="F:monoacylglycerol lipase activity"/>
    <property type="evidence" value="ECO:0007669"/>
    <property type="project" value="TreeGrafter"/>
</dbReference>
<dbReference type="PRINTS" id="PR00412">
    <property type="entry name" value="EPOXHYDRLASE"/>
</dbReference>
<dbReference type="SUPFAM" id="SSF53474">
    <property type="entry name" value="alpha/beta-Hydrolases"/>
    <property type="match status" value="1"/>
</dbReference>
<dbReference type="PANTHER" id="PTHR43798">
    <property type="entry name" value="MONOACYLGLYCEROL LIPASE"/>
    <property type="match status" value="1"/>
</dbReference>
<dbReference type="InterPro" id="IPR000073">
    <property type="entry name" value="AB_hydrolase_1"/>
</dbReference>
<dbReference type="InterPro" id="IPR000639">
    <property type="entry name" value="Epox_hydrolase-like"/>
</dbReference>
<gene>
    <name evidence="2" type="ORF">DB32_001558</name>
</gene>
<evidence type="ECO:0000313" key="3">
    <source>
        <dbReference type="Proteomes" id="UP000034883"/>
    </source>
</evidence>
<dbReference type="STRING" id="927083.DB32_001558"/>
<accession>A0A0F6SE16</accession>
<dbReference type="InterPro" id="IPR050266">
    <property type="entry name" value="AB_hydrolase_sf"/>
</dbReference>
<evidence type="ECO:0000313" key="2">
    <source>
        <dbReference type="EMBL" id="AKF04409.1"/>
    </source>
</evidence>
<keyword evidence="2" id="KW-0378">Hydrolase</keyword>
<dbReference type="Gene3D" id="3.40.50.1820">
    <property type="entry name" value="alpha/beta hydrolase"/>
    <property type="match status" value="1"/>
</dbReference>
<dbReference type="PRINTS" id="PR00111">
    <property type="entry name" value="ABHYDROLASE"/>
</dbReference>
<feature type="domain" description="AB hydrolase-1" evidence="1">
    <location>
        <begin position="32"/>
        <end position="269"/>
    </location>
</feature>
<dbReference type="KEGG" id="samy:DB32_001558"/>
<dbReference type="Pfam" id="PF00561">
    <property type="entry name" value="Abhydrolase_1"/>
    <property type="match status" value="1"/>
</dbReference>
<protein>
    <submittedName>
        <fullName evidence="2">Hydrolase, alpha/beta fold family protein</fullName>
    </submittedName>
</protein>
<keyword evidence="3" id="KW-1185">Reference proteome</keyword>
<dbReference type="AlphaFoldDB" id="A0A0F6SE16"/>
<reference evidence="2 3" key="1">
    <citation type="submission" date="2015-03" db="EMBL/GenBank/DDBJ databases">
        <title>Genome assembly of Sandaracinus amylolyticus DSM 53668.</title>
        <authorList>
            <person name="Sharma G."/>
            <person name="Subramanian S."/>
        </authorList>
    </citation>
    <scope>NUCLEOTIDE SEQUENCE [LARGE SCALE GENOMIC DNA]</scope>
    <source>
        <strain evidence="2 3">DSM 53668</strain>
    </source>
</reference>
<organism evidence="2 3">
    <name type="scientific">Sandaracinus amylolyticus</name>
    <dbReference type="NCBI Taxonomy" id="927083"/>
    <lineage>
        <taxon>Bacteria</taxon>
        <taxon>Pseudomonadati</taxon>
        <taxon>Myxococcota</taxon>
        <taxon>Polyangia</taxon>
        <taxon>Polyangiales</taxon>
        <taxon>Sandaracinaceae</taxon>
        <taxon>Sandaracinus</taxon>
    </lineage>
</organism>
<dbReference type="GO" id="GO:0046464">
    <property type="term" value="P:acylglycerol catabolic process"/>
    <property type="evidence" value="ECO:0007669"/>
    <property type="project" value="TreeGrafter"/>
</dbReference>
<proteinExistence type="predicted"/>